<dbReference type="Gene3D" id="3.90.226.10">
    <property type="entry name" value="2-enoyl-CoA Hydratase, Chain A, domain 1"/>
    <property type="match status" value="1"/>
</dbReference>
<dbReference type="InterPro" id="IPR004447">
    <property type="entry name" value="Peptidase_S41A"/>
</dbReference>
<keyword evidence="7" id="KW-0472">Membrane</keyword>
<keyword evidence="7" id="KW-1133">Transmembrane helix</keyword>
<feature type="transmembrane region" description="Helical" evidence="7">
    <location>
        <begin position="50"/>
        <end position="70"/>
    </location>
</feature>
<feature type="compositionally biased region" description="Basic residues" evidence="6">
    <location>
        <begin position="9"/>
        <end position="21"/>
    </location>
</feature>
<feature type="region of interest" description="Disordered" evidence="6">
    <location>
        <begin position="1"/>
        <end position="27"/>
    </location>
</feature>
<keyword evidence="4 5" id="KW-0720">Serine protease</keyword>
<organism evidence="10 11">
    <name type="scientific">Candidatus Faecenecus gallistercoris</name>
    <dbReference type="NCBI Taxonomy" id="2840793"/>
    <lineage>
        <taxon>Bacteria</taxon>
        <taxon>Bacillati</taxon>
        <taxon>Bacillota</taxon>
        <taxon>Bacillota incertae sedis</taxon>
        <taxon>Candidatus Faecenecus</taxon>
    </lineage>
</organism>
<dbReference type="CDD" id="cd07560">
    <property type="entry name" value="Peptidase_S41_CPP"/>
    <property type="match status" value="1"/>
</dbReference>
<dbReference type="SMART" id="SM00228">
    <property type="entry name" value="PDZ"/>
    <property type="match status" value="1"/>
</dbReference>
<evidence type="ECO:0000256" key="5">
    <source>
        <dbReference type="RuleBase" id="RU004404"/>
    </source>
</evidence>
<gene>
    <name evidence="10" type="ORF">IAC85_06295</name>
</gene>
<protein>
    <submittedName>
        <fullName evidence="10">S41 family peptidase</fullName>
    </submittedName>
</protein>
<dbReference type="InterPro" id="IPR036034">
    <property type="entry name" value="PDZ_sf"/>
</dbReference>
<reference evidence="10" key="2">
    <citation type="journal article" date="2021" name="PeerJ">
        <title>Extensive microbial diversity within the chicken gut microbiome revealed by metagenomics and culture.</title>
        <authorList>
            <person name="Gilroy R."/>
            <person name="Ravi A."/>
            <person name="Getino M."/>
            <person name="Pursley I."/>
            <person name="Horton D.L."/>
            <person name="Alikhan N.F."/>
            <person name="Baker D."/>
            <person name="Gharbi K."/>
            <person name="Hall N."/>
            <person name="Watson M."/>
            <person name="Adriaenssens E.M."/>
            <person name="Foster-Nyarko E."/>
            <person name="Jarju S."/>
            <person name="Secka A."/>
            <person name="Antonio M."/>
            <person name="Oren A."/>
            <person name="Chaudhuri R.R."/>
            <person name="La Ragione R."/>
            <person name="Hildebrand F."/>
            <person name="Pallen M.J."/>
        </authorList>
    </citation>
    <scope>NUCLEOTIDE SEQUENCE</scope>
    <source>
        <strain evidence="10">CHK165-10780</strain>
    </source>
</reference>
<dbReference type="PANTHER" id="PTHR32060">
    <property type="entry name" value="TAIL-SPECIFIC PROTEASE"/>
    <property type="match status" value="1"/>
</dbReference>
<dbReference type="GO" id="GO:0004175">
    <property type="term" value="F:endopeptidase activity"/>
    <property type="evidence" value="ECO:0007669"/>
    <property type="project" value="TreeGrafter"/>
</dbReference>
<dbReference type="InterPro" id="IPR029045">
    <property type="entry name" value="ClpP/crotonase-like_dom_sf"/>
</dbReference>
<comment type="caution">
    <text evidence="10">The sequence shown here is derived from an EMBL/GenBank/DDBJ whole genome shotgun (WGS) entry which is preliminary data.</text>
</comment>
<dbReference type="InterPro" id="IPR001478">
    <property type="entry name" value="PDZ"/>
</dbReference>
<dbReference type="GO" id="GO:0007165">
    <property type="term" value="P:signal transduction"/>
    <property type="evidence" value="ECO:0007669"/>
    <property type="project" value="TreeGrafter"/>
</dbReference>
<dbReference type="NCBIfam" id="TIGR00225">
    <property type="entry name" value="prc"/>
    <property type="match status" value="1"/>
</dbReference>
<proteinExistence type="inferred from homology"/>
<dbReference type="Pfam" id="PF17820">
    <property type="entry name" value="PDZ_6"/>
    <property type="match status" value="1"/>
</dbReference>
<evidence type="ECO:0000313" key="10">
    <source>
        <dbReference type="EMBL" id="HIQ65331.1"/>
    </source>
</evidence>
<dbReference type="Proteomes" id="UP000886725">
    <property type="component" value="Unassembled WGS sequence"/>
</dbReference>
<evidence type="ECO:0000256" key="2">
    <source>
        <dbReference type="ARBA" id="ARBA00022670"/>
    </source>
</evidence>
<feature type="domain" description="Tail specific protease" evidence="9">
    <location>
        <begin position="219"/>
        <end position="409"/>
    </location>
</feature>
<sequence>MEKDEKKDKKPKSNLLKRKQKEKQEQIPESDVEVREVIVEKKTGFNTIEVVLIAILALAFGGVVGVVLAYTAKPLSIITNTDSPSDIQEVEKIYDNLLSKYYGEIDKQTLSDAAIKGMIEALNDPYSTYIDAENTDDFDEQIYGYYVGIGTEITLNDENQFEVTNIFENTPATDANIELHDIVVKVNNEDVSGKTVSDIGKLIQGEIGTNVTLTLRRGEEEFDVTITRDRIDLISVTSQIFEKDDKRIGYIKITNFASNTFNQFQTALNELEENDIESLIIDVRDNLGGQLEVATQIASLFLTKDKVVYQLNTNGIIQPIYSTGPGSFQKPITVLINGATASASEVLAIALQESADATVIGTTSYGKGTIQESYKLSTGATIKFTVQEWLSPNGNTVNEVGVKPDIEVSETENPGETDTLETDTVLQTAITIMQNNSSES</sequence>
<dbReference type="Pfam" id="PF03572">
    <property type="entry name" value="Peptidase_S41"/>
    <property type="match status" value="1"/>
</dbReference>
<dbReference type="CDD" id="cd06782">
    <property type="entry name" value="cpPDZ_CPP-like"/>
    <property type="match status" value="1"/>
</dbReference>
<dbReference type="SMART" id="SM00245">
    <property type="entry name" value="TSPc"/>
    <property type="match status" value="1"/>
</dbReference>
<evidence type="ECO:0000256" key="4">
    <source>
        <dbReference type="ARBA" id="ARBA00022825"/>
    </source>
</evidence>
<accession>A0A9D1CKK0</accession>
<dbReference type="Gene3D" id="2.30.42.10">
    <property type="match status" value="1"/>
</dbReference>
<evidence type="ECO:0000256" key="6">
    <source>
        <dbReference type="SAM" id="MobiDB-lite"/>
    </source>
</evidence>
<evidence type="ECO:0000256" key="7">
    <source>
        <dbReference type="SAM" id="Phobius"/>
    </source>
</evidence>
<dbReference type="SUPFAM" id="SSF50156">
    <property type="entry name" value="PDZ domain-like"/>
    <property type="match status" value="1"/>
</dbReference>
<keyword evidence="7" id="KW-0812">Transmembrane</keyword>
<comment type="similarity">
    <text evidence="1 5">Belongs to the peptidase S41A family.</text>
</comment>
<feature type="domain" description="PDZ" evidence="8">
    <location>
        <begin position="147"/>
        <end position="219"/>
    </location>
</feature>
<evidence type="ECO:0000256" key="1">
    <source>
        <dbReference type="ARBA" id="ARBA00009179"/>
    </source>
</evidence>
<name>A0A9D1CKK0_9FIRM</name>
<keyword evidence="3 5" id="KW-0378">Hydrolase</keyword>
<keyword evidence="2 5" id="KW-0645">Protease</keyword>
<dbReference type="Pfam" id="PF22694">
    <property type="entry name" value="CtpB_N-like"/>
    <property type="match status" value="1"/>
</dbReference>
<evidence type="ECO:0000259" key="8">
    <source>
        <dbReference type="SMART" id="SM00228"/>
    </source>
</evidence>
<dbReference type="GO" id="GO:0008236">
    <property type="term" value="F:serine-type peptidase activity"/>
    <property type="evidence" value="ECO:0007669"/>
    <property type="project" value="UniProtKB-KW"/>
</dbReference>
<reference evidence="10" key="1">
    <citation type="submission" date="2020-10" db="EMBL/GenBank/DDBJ databases">
        <authorList>
            <person name="Gilroy R."/>
        </authorList>
    </citation>
    <scope>NUCLEOTIDE SEQUENCE</scope>
    <source>
        <strain evidence="10">CHK165-10780</strain>
    </source>
</reference>
<dbReference type="EMBL" id="DVFU01000122">
    <property type="protein sequence ID" value="HIQ65331.1"/>
    <property type="molecule type" value="Genomic_DNA"/>
</dbReference>
<dbReference type="InterPro" id="IPR055210">
    <property type="entry name" value="CtpA/B_N"/>
</dbReference>
<dbReference type="InterPro" id="IPR041489">
    <property type="entry name" value="PDZ_6"/>
</dbReference>
<dbReference type="SUPFAM" id="SSF52096">
    <property type="entry name" value="ClpP/crotonase"/>
    <property type="match status" value="1"/>
</dbReference>
<dbReference type="InterPro" id="IPR005151">
    <property type="entry name" value="Tail-specific_protease"/>
</dbReference>
<dbReference type="GO" id="GO:0006508">
    <property type="term" value="P:proteolysis"/>
    <property type="evidence" value="ECO:0007669"/>
    <property type="project" value="UniProtKB-KW"/>
</dbReference>
<dbReference type="GO" id="GO:0030288">
    <property type="term" value="C:outer membrane-bounded periplasmic space"/>
    <property type="evidence" value="ECO:0007669"/>
    <property type="project" value="TreeGrafter"/>
</dbReference>
<evidence type="ECO:0000313" key="11">
    <source>
        <dbReference type="Proteomes" id="UP000886725"/>
    </source>
</evidence>
<evidence type="ECO:0000259" key="9">
    <source>
        <dbReference type="SMART" id="SM00245"/>
    </source>
</evidence>
<dbReference type="Gene3D" id="3.30.750.44">
    <property type="match status" value="1"/>
</dbReference>
<dbReference type="AlphaFoldDB" id="A0A9D1CKK0"/>
<dbReference type="PANTHER" id="PTHR32060:SF30">
    <property type="entry name" value="CARBOXY-TERMINAL PROCESSING PROTEASE CTPA"/>
    <property type="match status" value="1"/>
</dbReference>
<evidence type="ECO:0000256" key="3">
    <source>
        <dbReference type="ARBA" id="ARBA00022801"/>
    </source>
</evidence>